<gene>
    <name evidence="2" type="ORF">UREG_03727</name>
</gene>
<dbReference type="GeneID" id="8439590"/>
<dbReference type="VEuPathDB" id="FungiDB:UREG_03727"/>
<keyword evidence="3" id="KW-1185">Reference proteome</keyword>
<dbReference type="RefSeq" id="XP_002544210.1">
    <property type="nucleotide sequence ID" value="XM_002544164.1"/>
</dbReference>
<dbReference type="Proteomes" id="UP000002058">
    <property type="component" value="Unassembled WGS sequence"/>
</dbReference>
<protein>
    <submittedName>
        <fullName evidence="2">Uncharacterized protein</fullName>
    </submittedName>
</protein>
<dbReference type="KEGG" id="ure:UREG_03727"/>
<evidence type="ECO:0000313" key="3">
    <source>
        <dbReference type="Proteomes" id="UP000002058"/>
    </source>
</evidence>
<proteinExistence type="predicted"/>
<feature type="compositionally biased region" description="Pro residues" evidence="1">
    <location>
        <begin position="16"/>
        <end position="26"/>
    </location>
</feature>
<organism evidence="2 3">
    <name type="scientific">Uncinocarpus reesii (strain UAMH 1704)</name>
    <dbReference type="NCBI Taxonomy" id="336963"/>
    <lineage>
        <taxon>Eukaryota</taxon>
        <taxon>Fungi</taxon>
        <taxon>Dikarya</taxon>
        <taxon>Ascomycota</taxon>
        <taxon>Pezizomycotina</taxon>
        <taxon>Eurotiomycetes</taxon>
        <taxon>Eurotiomycetidae</taxon>
        <taxon>Onygenales</taxon>
        <taxon>Onygenaceae</taxon>
        <taxon>Uncinocarpus</taxon>
    </lineage>
</organism>
<evidence type="ECO:0000256" key="1">
    <source>
        <dbReference type="SAM" id="MobiDB-lite"/>
    </source>
</evidence>
<accession>C4JLL9</accession>
<dbReference type="AlphaFoldDB" id="C4JLL9"/>
<sequence>MERWVTRRTATRRLNPPKPYPPPPPQMDVRVDGCSWTLSADDFDAKGRWSERDECEEGLRTSELL</sequence>
<feature type="region of interest" description="Disordered" evidence="1">
    <location>
        <begin position="1"/>
        <end position="29"/>
    </location>
</feature>
<evidence type="ECO:0000313" key="2">
    <source>
        <dbReference type="EMBL" id="EEP78881.1"/>
    </source>
</evidence>
<name>C4JLL9_UNCRE</name>
<dbReference type="InParanoid" id="C4JLL9"/>
<reference evidence="3" key="1">
    <citation type="journal article" date="2009" name="Genome Res.">
        <title>Comparative genomic analyses of the human fungal pathogens Coccidioides and their relatives.</title>
        <authorList>
            <person name="Sharpton T.J."/>
            <person name="Stajich J.E."/>
            <person name="Rounsley S.D."/>
            <person name="Gardner M.J."/>
            <person name="Wortman J.R."/>
            <person name="Jordar V.S."/>
            <person name="Maiti R."/>
            <person name="Kodira C.D."/>
            <person name="Neafsey D.E."/>
            <person name="Zeng Q."/>
            <person name="Hung C.-Y."/>
            <person name="McMahan C."/>
            <person name="Muszewska A."/>
            <person name="Grynberg M."/>
            <person name="Mandel M.A."/>
            <person name="Kellner E.M."/>
            <person name="Barker B.M."/>
            <person name="Galgiani J.N."/>
            <person name="Orbach M.J."/>
            <person name="Kirkland T.N."/>
            <person name="Cole G.T."/>
            <person name="Henn M.R."/>
            <person name="Birren B.W."/>
            <person name="Taylor J.W."/>
        </authorList>
    </citation>
    <scope>NUCLEOTIDE SEQUENCE [LARGE SCALE GENOMIC DNA]</scope>
    <source>
        <strain evidence="3">UAMH 1704</strain>
    </source>
</reference>
<dbReference type="EMBL" id="CH476616">
    <property type="protein sequence ID" value="EEP78881.1"/>
    <property type="molecule type" value="Genomic_DNA"/>
</dbReference>
<dbReference type="HOGENOM" id="CLU_2851400_0_0_1"/>